<name>A0A7J7M6J8_9MAGN</name>
<evidence type="ECO:0000313" key="3">
    <source>
        <dbReference type="Proteomes" id="UP000541444"/>
    </source>
</evidence>
<accession>A0A7J7M6J8</accession>
<proteinExistence type="predicted"/>
<comment type="caution">
    <text evidence="2">The sequence shown here is derived from an EMBL/GenBank/DDBJ whole genome shotgun (WGS) entry which is preliminary data.</text>
</comment>
<keyword evidence="1" id="KW-0175">Coiled coil</keyword>
<dbReference type="PANTHER" id="PTHR44102:SF1">
    <property type="entry name" value="OS10G0471400 PROTEIN"/>
    <property type="match status" value="1"/>
</dbReference>
<evidence type="ECO:0000313" key="2">
    <source>
        <dbReference type="EMBL" id="KAF6150388.1"/>
    </source>
</evidence>
<protein>
    <submittedName>
        <fullName evidence="2">Uncharacterized protein</fullName>
    </submittedName>
</protein>
<dbReference type="EMBL" id="JACGCM010001747">
    <property type="protein sequence ID" value="KAF6150388.1"/>
    <property type="molecule type" value="Genomic_DNA"/>
</dbReference>
<dbReference type="PANTHER" id="PTHR44102">
    <property type="entry name" value="PROTEIN NPG1"/>
    <property type="match status" value="1"/>
</dbReference>
<evidence type="ECO:0000256" key="1">
    <source>
        <dbReference type="SAM" id="Coils"/>
    </source>
</evidence>
<reference evidence="2 3" key="1">
    <citation type="journal article" date="2020" name="IScience">
        <title>Genome Sequencing of the Endangered Kingdonia uniflora (Circaeasteraceae, Ranunculales) Reveals Potential Mechanisms of Evolutionary Specialization.</title>
        <authorList>
            <person name="Sun Y."/>
            <person name="Deng T."/>
            <person name="Zhang A."/>
            <person name="Moore M.J."/>
            <person name="Landis J.B."/>
            <person name="Lin N."/>
            <person name="Zhang H."/>
            <person name="Zhang X."/>
            <person name="Huang J."/>
            <person name="Zhang X."/>
            <person name="Sun H."/>
            <person name="Wang H."/>
        </authorList>
    </citation>
    <scope>NUCLEOTIDE SEQUENCE [LARGE SCALE GENOMIC DNA]</scope>
    <source>
        <strain evidence="2">TB1705</strain>
        <tissue evidence="2">Leaf</tissue>
    </source>
</reference>
<dbReference type="OrthoDB" id="29013at2759"/>
<dbReference type="Proteomes" id="UP000541444">
    <property type="component" value="Unassembled WGS sequence"/>
</dbReference>
<keyword evidence="3" id="KW-1185">Reference proteome</keyword>
<organism evidence="2 3">
    <name type="scientific">Kingdonia uniflora</name>
    <dbReference type="NCBI Taxonomy" id="39325"/>
    <lineage>
        <taxon>Eukaryota</taxon>
        <taxon>Viridiplantae</taxon>
        <taxon>Streptophyta</taxon>
        <taxon>Embryophyta</taxon>
        <taxon>Tracheophyta</taxon>
        <taxon>Spermatophyta</taxon>
        <taxon>Magnoliopsida</taxon>
        <taxon>Ranunculales</taxon>
        <taxon>Circaeasteraceae</taxon>
        <taxon>Kingdonia</taxon>
    </lineage>
</organism>
<feature type="coiled-coil region" evidence="1">
    <location>
        <begin position="754"/>
        <end position="788"/>
    </location>
</feature>
<dbReference type="InterPro" id="IPR043376">
    <property type="entry name" value="NPG1-like"/>
</dbReference>
<sequence length="1535" mass="174387">MNGLIAEVEIEFKDGMIEGGDLIRCGRSEREAHKKYRGFGKDLSEGDQQSKRVAGTKSCRWLYSSIVREELGAIADSHSDTEVEMDSSPFNKVSTSGRMVESYSYVEVGLEQFPCFPGKLVVYPPGLDVFKEFCKAKAAVGGKWGNCVEYVGRMFRGCTVVTGEEYFYLFADFEEEKSDRGIDKSISLEYFDGSVWSDLSKGFLCYLSQLVYGLSFSLTNLAKGIMNMIEACPVQLYRNMWEVITVCDHPNKKWEDEGIVRKIFPDDVLQFYGRDDKKLLDLLFRTVKQSPKSRVERKDSLLDEVVEEKVELKFVLEGLGLSRKMRAGSKSKKDQKSQWTMLMVGVDDGKKRGISGEGEKIDEERSAVEDDLIVVEERDRLADLHGEEDMSRMVTCLVKRIWLGVEEEKSELMKVKVELEKKATRAKADALKVAKKLEAMKASHVVAIGHLQAEATVNLEEVEAECERLGGHLMSNGYSEDEVDAIKADTYVEEGDDEEVDEVAVGVVDGLDGVSCQTVLDNQGDDTELPEGENEKALREMSLRITDLETELARDREISTAMQFSQVELQVELDSVCSREDEVFQCNREFVEELDRWWAYFCASATHRRFFDLNSAGRAWNDNVIWVKGNCLQGDNEEALDLLFRTLKKNPMSRVERKDLLLDEVVEEEVELEFVLEGLGLRRKKQVKKVVRSTKKGKRRMIKHSGRWGEKVIKERPAAEDDLKALEERARLAALHGEEDMSRTGIWLGVEEEKSELMKVKIELEMKIARAKADALKETKKLEALKASHAVAIGHLQAEARVNLEEVEAERKMLGHHPMLKGYFEDEVNAIKADTYVEEGDDEEVEEVAVGVVDGLDGAEIDSVHSREDEALQCDREFAEELDKARKAKENREDQHVNVHFKFIEASHTIFNLTRKIVEKDTKINKGIKEVAEVKERTTKLQSRVDTLMVKGRQAEMAQYLIQALERSEGQSRANLQNSSEAAAEHLHIALPAKDMEFHGMQRRCDDLNEMVARSKTELALLGQIKELEGDVAQILGHVQKGNANLKECQDKFDAALFREKVFEGEIRVKEIMVKKNDDFLRDTSAREGLNVKIERLRAQVVDLEAINQVESTKFVKKLEETITFDAQRKIEMTHHKKLYATLESRLEKVRSHFSRIVVAHASRADLLKSTVTYFVEKVKGLELERDTLFKIFSGQGCICRVIINRGNWINIASVTSKMKLYLTRRVECCKHHFQNDVAPLMSVHTISLLFEAIYLKEKSLEVLRRYREAAQSCKVILDTIESTSLDCLLHNFGTDSKLQVTLNKYVELLPELWKLSHGSNATPPNLRSQVEGLFIPKINIEEAILLLMIMLRKFVQKRIKFDASVGDHLSYSLSVVGKLRGLASQIEEILPEDLIRDERYYSLALCYYGEGEDFVAFNLLKNMFSNSGNSNSVQPLLLASKVCGENSESAEGVLEALEIAKRAMRKTDSKAIFYFTLENAELRKLDVAFCNAKVFMRLQVESDVKGWVLLARILSGQKEFTDAEIVINNALKKI</sequence>
<gene>
    <name evidence="2" type="ORF">GIB67_034087</name>
</gene>